<gene>
    <name evidence="1" type="ORF">X474_19670</name>
</gene>
<reference evidence="1 2" key="1">
    <citation type="submission" date="2013-11" db="EMBL/GenBank/DDBJ databases">
        <title>Metagenomic analysis of a methanogenic consortium involved in long chain n-alkane degradation.</title>
        <authorList>
            <person name="Davidova I.A."/>
            <person name="Callaghan A.V."/>
            <person name="Wawrik B."/>
            <person name="Pruitt S."/>
            <person name="Marks C."/>
            <person name="Duncan K.E."/>
            <person name="Suflita J.M."/>
        </authorList>
    </citation>
    <scope>NUCLEOTIDE SEQUENCE [LARGE SCALE GENOMIC DNA]</scope>
    <source>
        <strain evidence="1 2">SPR</strain>
    </source>
</reference>
<organism evidence="1 2">
    <name type="scientific">Dethiosulfatarculus sandiegensis</name>
    <dbReference type="NCBI Taxonomy" id="1429043"/>
    <lineage>
        <taxon>Bacteria</taxon>
        <taxon>Pseudomonadati</taxon>
        <taxon>Thermodesulfobacteriota</taxon>
        <taxon>Desulfarculia</taxon>
        <taxon>Desulfarculales</taxon>
        <taxon>Desulfarculaceae</taxon>
        <taxon>Dethiosulfatarculus</taxon>
    </lineage>
</organism>
<dbReference type="Proteomes" id="UP000032233">
    <property type="component" value="Unassembled WGS sequence"/>
</dbReference>
<evidence type="ECO:0000313" key="2">
    <source>
        <dbReference type="Proteomes" id="UP000032233"/>
    </source>
</evidence>
<comment type="caution">
    <text evidence="1">The sequence shown here is derived from an EMBL/GenBank/DDBJ whole genome shotgun (WGS) entry which is preliminary data.</text>
</comment>
<keyword evidence="2" id="KW-1185">Reference proteome</keyword>
<accession>A0A0D2J950</accession>
<sequence length="41" mass="4638">MERVIRGCNQAVINKYGSIKFSSCSPALNKFFNVNMEALEK</sequence>
<protein>
    <submittedName>
        <fullName evidence="1">Uncharacterized protein</fullName>
    </submittedName>
</protein>
<name>A0A0D2J950_9BACT</name>
<dbReference type="AlphaFoldDB" id="A0A0D2J950"/>
<dbReference type="InParanoid" id="A0A0D2J950"/>
<evidence type="ECO:0000313" key="1">
    <source>
        <dbReference type="EMBL" id="KIX12246.1"/>
    </source>
</evidence>
<dbReference type="STRING" id="1429043.X474_19670"/>
<dbReference type="EMBL" id="AZAC01000034">
    <property type="protein sequence ID" value="KIX12246.1"/>
    <property type="molecule type" value="Genomic_DNA"/>
</dbReference>
<proteinExistence type="predicted"/>